<dbReference type="GO" id="GO:0003723">
    <property type="term" value="F:RNA binding"/>
    <property type="evidence" value="ECO:0007669"/>
    <property type="project" value="UniProtKB-UniRule"/>
</dbReference>
<protein>
    <recommendedName>
        <fullName evidence="9">C3H1-type domain-containing protein</fullName>
    </recommendedName>
</protein>
<feature type="compositionally biased region" description="Basic and acidic residues" evidence="4">
    <location>
        <begin position="727"/>
        <end position="741"/>
    </location>
</feature>
<feature type="compositionally biased region" description="Basic and acidic residues" evidence="4">
    <location>
        <begin position="977"/>
        <end position="1015"/>
    </location>
</feature>
<comment type="caution">
    <text evidence="7">The sequence shown here is derived from an EMBL/GenBank/DDBJ whole genome shotgun (WGS) entry which is preliminary data.</text>
</comment>
<keyword evidence="3" id="KW-0479">Metal-binding</keyword>
<dbReference type="InterPro" id="IPR035979">
    <property type="entry name" value="RBD_domain_sf"/>
</dbReference>
<keyword evidence="8" id="KW-1185">Reference proteome</keyword>
<keyword evidence="3" id="KW-0862">Zinc</keyword>
<feature type="compositionally biased region" description="Basic and acidic residues" evidence="4">
    <location>
        <begin position="129"/>
        <end position="139"/>
    </location>
</feature>
<dbReference type="InterPro" id="IPR000571">
    <property type="entry name" value="Znf_CCCH"/>
</dbReference>
<dbReference type="Gene3D" id="3.30.70.330">
    <property type="match status" value="2"/>
</dbReference>
<feature type="compositionally biased region" description="Acidic residues" evidence="4">
    <location>
        <begin position="105"/>
        <end position="118"/>
    </location>
</feature>
<evidence type="ECO:0000256" key="1">
    <source>
        <dbReference type="ARBA" id="ARBA00022884"/>
    </source>
</evidence>
<feature type="compositionally biased region" description="Polar residues" evidence="4">
    <location>
        <begin position="640"/>
        <end position="653"/>
    </location>
</feature>
<dbReference type="Pfam" id="PF00076">
    <property type="entry name" value="RRM_1"/>
    <property type="match status" value="1"/>
</dbReference>
<evidence type="ECO:0000259" key="6">
    <source>
        <dbReference type="PROSITE" id="PS50103"/>
    </source>
</evidence>
<dbReference type="SMART" id="SM00356">
    <property type="entry name" value="ZnF_C3H1"/>
    <property type="match status" value="1"/>
</dbReference>
<accession>A0A540MW32</accession>
<name>A0A540MW32_MALBA</name>
<dbReference type="PROSITE" id="PS50103">
    <property type="entry name" value="ZF_C3H1"/>
    <property type="match status" value="1"/>
</dbReference>
<feature type="compositionally biased region" description="Polar residues" evidence="4">
    <location>
        <begin position="932"/>
        <end position="947"/>
    </location>
</feature>
<dbReference type="PANTHER" id="PTHR14398">
    <property type="entry name" value="RNA RECOGNITION RRM/RNP DOMAIN"/>
    <property type="match status" value="1"/>
</dbReference>
<evidence type="ECO:0000313" key="7">
    <source>
        <dbReference type="EMBL" id="TQE03007.1"/>
    </source>
</evidence>
<dbReference type="Proteomes" id="UP000315295">
    <property type="component" value="Unassembled WGS sequence"/>
</dbReference>
<dbReference type="STRING" id="106549.A0A540MW32"/>
<feature type="compositionally biased region" description="Polar residues" evidence="4">
    <location>
        <begin position="156"/>
        <end position="179"/>
    </location>
</feature>
<evidence type="ECO:0000259" key="5">
    <source>
        <dbReference type="PROSITE" id="PS50102"/>
    </source>
</evidence>
<evidence type="ECO:0000256" key="2">
    <source>
        <dbReference type="PROSITE-ProRule" id="PRU00176"/>
    </source>
</evidence>
<reference evidence="7 8" key="1">
    <citation type="journal article" date="2019" name="G3 (Bethesda)">
        <title>Sequencing of a Wild Apple (Malus baccata) Genome Unravels the Differences Between Cultivated and Wild Apple Species Regarding Disease Resistance and Cold Tolerance.</title>
        <authorList>
            <person name="Chen X."/>
        </authorList>
    </citation>
    <scope>NUCLEOTIDE SEQUENCE [LARGE SCALE GENOMIC DNA]</scope>
    <source>
        <strain evidence="8">cv. Shandingzi</strain>
        <tissue evidence="7">Leaves</tissue>
    </source>
</reference>
<dbReference type="PANTHER" id="PTHR14398:SF0">
    <property type="entry name" value="ZINC FINGER PROTEIN SWM"/>
    <property type="match status" value="1"/>
</dbReference>
<feature type="domain" description="RRM" evidence="5">
    <location>
        <begin position="556"/>
        <end position="628"/>
    </location>
</feature>
<keyword evidence="1 2" id="KW-0694">RNA-binding</keyword>
<dbReference type="CDD" id="cd12257">
    <property type="entry name" value="RRM1_RBM26_like"/>
    <property type="match status" value="1"/>
</dbReference>
<sequence length="1015" mass="110313">MPSAHCSALRIVAEPIPVREASGGICCSILLQQSDFSVWALQLIFVSDLYFLLNGDDCKQVIWFLHWETGTIGGMSQRSSNFEGSMELKVSSPKPGGLSPSDCSSDPEEKEVSDDDDDDRNHKHRRRDTRSQSSERDTFDQVTTRPFRRRNKPFVNGNSFRDNDSQASTPWRNHNSTDFSVKFDKRRPGSASLPRAPFDLNQRIRANQAFPGDVGPGRGRGRDSGSWSQRGPRFNSDLASQMVHQGSIHPSLFAGRGLPNVSGAQSGSWNAFGLIPGIPNGSMDTLHSIGLQGTLRPPIHSSLNMGIPRQRCRDFEERGFCLRGDVCPMEHGMNRIVIEDVQSLSQFNLPVSIPSAHLLGKPTGPGSLPSVSASSTALMNSKGLHVKTSKTAVTDDGLGLNGSYSGTGYAGGADLYDPDQPLWNNNCPETSNALLGMRSPRNDETEILSNDADNEFPIRSVGAAASSQSTSMSVWGRIGSSKSRLDVKEKIDPVINSSDYIESVTKEGKEAVNTQTPPGQGKRIITEDCPNTMDSSPKTPFDSTRNIRRPSQKALRTLFVNGIPQKNNKREALLSHFKKFGEVIDIYIPSNSERAFVQFSRREEAEAALKAPDAVMGNRFIRLWWANRDSIPDEGIGTPSIFSGTPHGVTTGSVPPHSSGASISKDNLQSAAPKGSIVHASDASLPAIDNSKPITSNDPKAPPLQKKLDSLEQLKEELRKKQEMLAQKRNDFRRQLDKLEKQATGPKGETDTEQAAKRPKVGTTTEADKAATPSSSNPAPADAMHAEMTDKNKSGENIVSGSPKTSTPVMLQQSPSLKLQTIRPLGPLGPPSPFNRYKLDNRPTGFIILPPLPVGFANVAIMKEHFSPYGDLSTVELEDLESRDCGSELEKSKDCSARITFTTRRSAERAFLNSKCWEGHDLKFTWLTSSISSNDHSGKENSPSTTPKGPLLADAQPVADKEACIVSQEAAASGNGEPEHSEGISGVEHMESDEHAEPSPRSTSDEKESSQGDAL</sequence>
<evidence type="ECO:0000256" key="4">
    <source>
        <dbReference type="SAM" id="MobiDB-lite"/>
    </source>
</evidence>
<feature type="region of interest" description="Disordered" evidence="4">
    <location>
        <begin position="636"/>
        <end position="675"/>
    </location>
</feature>
<feature type="domain" description="C3H1-type" evidence="6">
    <location>
        <begin position="306"/>
        <end position="334"/>
    </location>
</feature>
<dbReference type="GO" id="GO:0005634">
    <property type="term" value="C:nucleus"/>
    <property type="evidence" value="ECO:0007669"/>
    <property type="project" value="TreeGrafter"/>
</dbReference>
<gene>
    <name evidence="7" type="ORF">C1H46_011371</name>
</gene>
<dbReference type="FunFam" id="3.30.70.330:FF:000719">
    <property type="entry name" value="Predicted protein"/>
    <property type="match status" value="1"/>
</dbReference>
<feature type="compositionally biased region" description="Low complexity" evidence="4">
    <location>
        <begin position="770"/>
        <end position="783"/>
    </location>
</feature>
<feature type="region of interest" description="Disordered" evidence="4">
    <location>
        <begin position="932"/>
        <end position="1015"/>
    </location>
</feature>
<evidence type="ECO:0000256" key="3">
    <source>
        <dbReference type="PROSITE-ProRule" id="PRU00723"/>
    </source>
</evidence>
<dbReference type="EMBL" id="VIEB01000162">
    <property type="protein sequence ID" value="TQE03007.1"/>
    <property type="molecule type" value="Genomic_DNA"/>
</dbReference>
<organism evidence="7 8">
    <name type="scientific">Malus baccata</name>
    <name type="common">Siberian crab apple</name>
    <name type="synonym">Pyrus baccata</name>
    <dbReference type="NCBI Taxonomy" id="106549"/>
    <lineage>
        <taxon>Eukaryota</taxon>
        <taxon>Viridiplantae</taxon>
        <taxon>Streptophyta</taxon>
        <taxon>Embryophyta</taxon>
        <taxon>Tracheophyta</taxon>
        <taxon>Spermatophyta</taxon>
        <taxon>Magnoliopsida</taxon>
        <taxon>eudicotyledons</taxon>
        <taxon>Gunneridae</taxon>
        <taxon>Pentapetalae</taxon>
        <taxon>rosids</taxon>
        <taxon>fabids</taxon>
        <taxon>Rosales</taxon>
        <taxon>Rosaceae</taxon>
        <taxon>Amygdaloideae</taxon>
        <taxon>Maleae</taxon>
        <taxon>Malus</taxon>
    </lineage>
</organism>
<dbReference type="SUPFAM" id="SSF54928">
    <property type="entry name" value="RNA-binding domain, RBD"/>
    <property type="match status" value="2"/>
</dbReference>
<dbReference type="InterPro" id="IPR000504">
    <property type="entry name" value="RRM_dom"/>
</dbReference>
<dbReference type="SMART" id="SM00360">
    <property type="entry name" value="RRM"/>
    <property type="match status" value="1"/>
</dbReference>
<evidence type="ECO:0008006" key="9">
    <source>
        <dbReference type="Google" id="ProtNLM"/>
    </source>
</evidence>
<feature type="region of interest" description="Disordered" evidence="4">
    <location>
        <begin position="727"/>
        <end position="783"/>
    </location>
</feature>
<feature type="compositionally biased region" description="Polar residues" evidence="4">
    <location>
        <begin position="659"/>
        <end position="670"/>
    </location>
</feature>
<feature type="zinc finger region" description="C3H1-type" evidence="3">
    <location>
        <begin position="306"/>
        <end position="334"/>
    </location>
</feature>
<dbReference type="AlphaFoldDB" id="A0A540MW32"/>
<feature type="region of interest" description="Disordered" evidence="4">
    <location>
        <begin position="83"/>
        <end position="234"/>
    </location>
</feature>
<evidence type="ECO:0000313" key="8">
    <source>
        <dbReference type="Proteomes" id="UP000315295"/>
    </source>
</evidence>
<keyword evidence="3" id="KW-0863">Zinc-finger</keyword>
<dbReference type="InterPro" id="IPR045137">
    <property type="entry name" value="RBM26/27"/>
</dbReference>
<dbReference type="InterPro" id="IPR012677">
    <property type="entry name" value="Nucleotide-bd_a/b_plait_sf"/>
</dbReference>
<dbReference type="PROSITE" id="PS50102">
    <property type="entry name" value="RRM"/>
    <property type="match status" value="1"/>
</dbReference>
<dbReference type="GO" id="GO:0008270">
    <property type="term" value="F:zinc ion binding"/>
    <property type="evidence" value="ECO:0007669"/>
    <property type="project" value="UniProtKB-KW"/>
</dbReference>
<proteinExistence type="predicted"/>